<dbReference type="Pfam" id="PF00746">
    <property type="entry name" value="Gram_pos_anchor"/>
    <property type="match status" value="1"/>
</dbReference>
<evidence type="ECO:0000256" key="5">
    <source>
        <dbReference type="SAM" id="Phobius"/>
    </source>
</evidence>
<evidence type="ECO:0000256" key="3">
    <source>
        <dbReference type="ARBA" id="ARBA00022729"/>
    </source>
</evidence>
<sequence length="98" mass="9996">MDKAKEDADKAIDAATDNAGVAKALEAGKSAIAGIDTSTSAKKAQGKQDLEVAYNAKKADAKKKSVLPNTGDNIGLSSILGVSGLALLGIAIRKKRED</sequence>
<organism evidence="7 8">
    <name type="scientific">Streptococcus suis</name>
    <dbReference type="NCBI Taxonomy" id="1307"/>
    <lineage>
        <taxon>Bacteria</taxon>
        <taxon>Bacillati</taxon>
        <taxon>Bacillota</taxon>
        <taxon>Bacilli</taxon>
        <taxon>Lactobacillales</taxon>
        <taxon>Streptococcaceae</taxon>
        <taxon>Streptococcus</taxon>
    </lineage>
</organism>
<dbReference type="Proteomes" id="UP000074850">
    <property type="component" value="Unassembled WGS sequence"/>
</dbReference>
<accession>A0A116LTJ4</accession>
<keyword evidence="2" id="KW-0964">Secreted</keyword>
<evidence type="ECO:0000259" key="6">
    <source>
        <dbReference type="PROSITE" id="PS50847"/>
    </source>
</evidence>
<keyword evidence="5" id="KW-0812">Transmembrane</keyword>
<keyword evidence="1" id="KW-0134">Cell wall</keyword>
<dbReference type="EMBL" id="FIHM01000002">
    <property type="protein sequence ID" value="CYV10217.1"/>
    <property type="molecule type" value="Genomic_DNA"/>
</dbReference>
<reference evidence="7 8" key="1">
    <citation type="submission" date="2016-02" db="EMBL/GenBank/DDBJ databases">
        <authorList>
            <consortium name="Pathogen Informatics"/>
        </authorList>
    </citation>
    <scope>NUCLEOTIDE SEQUENCE [LARGE SCALE GENOMIC DNA]</scope>
    <source>
        <strain evidence="7 8">LSS64</strain>
    </source>
</reference>
<evidence type="ECO:0000256" key="2">
    <source>
        <dbReference type="ARBA" id="ARBA00022525"/>
    </source>
</evidence>
<evidence type="ECO:0000313" key="7">
    <source>
        <dbReference type="EMBL" id="CYV10217.1"/>
    </source>
</evidence>
<dbReference type="PROSITE" id="PS50847">
    <property type="entry name" value="GRAM_POS_ANCHORING"/>
    <property type="match status" value="1"/>
</dbReference>
<evidence type="ECO:0000313" key="8">
    <source>
        <dbReference type="Proteomes" id="UP000074850"/>
    </source>
</evidence>
<protein>
    <recommendedName>
        <fullName evidence="6">Gram-positive cocci surface proteins LPxTG domain-containing protein</fullName>
    </recommendedName>
</protein>
<dbReference type="NCBIfam" id="TIGR01167">
    <property type="entry name" value="LPXTG_anchor"/>
    <property type="match status" value="1"/>
</dbReference>
<feature type="transmembrane region" description="Helical" evidence="5">
    <location>
        <begin position="74"/>
        <end position="92"/>
    </location>
</feature>
<feature type="domain" description="Gram-positive cocci surface proteins LPxTG" evidence="6">
    <location>
        <begin position="67"/>
        <end position="98"/>
    </location>
</feature>
<name>A0A116LTJ4_STRSU</name>
<gene>
    <name evidence="7" type="ORF">ERS132426_00150</name>
</gene>
<keyword evidence="4" id="KW-0572">Peptidoglycan-anchor</keyword>
<evidence type="ECO:0000256" key="1">
    <source>
        <dbReference type="ARBA" id="ARBA00022512"/>
    </source>
</evidence>
<evidence type="ECO:0000256" key="4">
    <source>
        <dbReference type="ARBA" id="ARBA00023088"/>
    </source>
</evidence>
<keyword evidence="3" id="KW-0732">Signal</keyword>
<keyword evidence="5" id="KW-1133">Transmembrane helix</keyword>
<dbReference type="AlphaFoldDB" id="A0A116LTJ4"/>
<keyword evidence="5" id="KW-0472">Membrane</keyword>
<dbReference type="InterPro" id="IPR019931">
    <property type="entry name" value="LPXTG_anchor"/>
</dbReference>
<proteinExistence type="predicted"/>